<evidence type="ECO:0000256" key="7">
    <source>
        <dbReference type="ARBA" id="ARBA00023002"/>
    </source>
</evidence>
<evidence type="ECO:0000256" key="12">
    <source>
        <dbReference type="ARBA" id="ARBA00047287"/>
    </source>
</evidence>
<dbReference type="EMBL" id="JAVFKD010000014">
    <property type="protein sequence ID" value="KAK5990027.1"/>
    <property type="molecule type" value="Genomic_DNA"/>
</dbReference>
<comment type="catalytic activity">
    <reaction evidence="16">
        <text>a 5,6-dihydrouridine in mRNA + NADP(+) = a uridine in mRNA + NADPH + H(+)</text>
        <dbReference type="Rhea" id="RHEA:69855"/>
        <dbReference type="Rhea" id="RHEA-COMP:14658"/>
        <dbReference type="Rhea" id="RHEA-COMP:17789"/>
        <dbReference type="ChEBI" id="CHEBI:15378"/>
        <dbReference type="ChEBI" id="CHEBI:57783"/>
        <dbReference type="ChEBI" id="CHEBI:58349"/>
        <dbReference type="ChEBI" id="CHEBI:65315"/>
        <dbReference type="ChEBI" id="CHEBI:74443"/>
    </reaction>
    <physiologicalReaction direction="right-to-left" evidence="16">
        <dbReference type="Rhea" id="RHEA:69857"/>
    </physiologicalReaction>
</comment>
<evidence type="ECO:0000256" key="14">
    <source>
        <dbReference type="ARBA" id="ARBA00048342"/>
    </source>
</evidence>
<evidence type="ECO:0000256" key="9">
    <source>
        <dbReference type="ARBA" id="ARBA00038313"/>
    </source>
</evidence>
<dbReference type="Pfam" id="PF01207">
    <property type="entry name" value="Dus"/>
    <property type="match status" value="1"/>
</dbReference>
<keyword evidence="4" id="KW-0507">mRNA processing</keyword>
<feature type="compositionally biased region" description="Polar residues" evidence="18">
    <location>
        <begin position="633"/>
        <end position="646"/>
    </location>
</feature>
<dbReference type="InterPro" id="IPR013785">
    <property type="entry name" value="Aldolase_TIM"/>
</dbReference>
<dbReference type="Proteomes" id="UP001338125">
    <property type="component" value="Unassembled WGS sequence"/>
</dbReference>
<proteinExistence type="inferred from homology"/>
<sequence>MLRSRSRGDSQFQSSGLALSTERFLFRRNSMQRVWFSKIVRRQFPPSRSFTVSDLCRGLATMTAAETTAGLGADAVADGPKKLHGRAFYESIGSPKYIVAPMVDQSEFAWRMLTRSFIPAAEQTDVLAYTPMFHARLFSQEEKYRKAHFQAFKPGTSEPWLDGNPSIDRPLFVQFCANDTSALLAAAKEVAPYCDAVDLNLGCPQGIARKGHYGAFLQEDQDLIFRLINTLHKELTIPVTAKIRILETKEKTLEYAKNVLSAGASILTVHGRRREQKGHLTGVADWKMIKFLRDSLPAETVIFANGNILQPSDLQKCLEETGADGVMSAEGNLSNPALFAKPPPIGDEGREYWRGKDGRGGWRVDAVARRYMDILHKYALGVEPPQRRPLFIPGDGAEWVENSEDTDDADEPAKKRRKKEGGKRDEASPNLTAVQPHLFHLLRHFVSKHTDIRDQLARAKKDGIDGYEKVLSAVEKRVSEGLLEYERTEGNSFEEELEQINKQAIEGVPEEESSIGTLKQCKRPWWVVQPIIRPLPSEAMAKGAIQPKKGKEKSGGEVKTSSDAVKEPVATRKDVTKVAEQEEQTKEETASRDELSPVVDVVSITAIPSKWHHRLLGVYSGPGPDSGWRRKTCNGSKSSNQDIDNSDTVAPSAIALKDGEDASGCHWTDDSLQKGDIPAAMPARVKPRAANNGAVTSPGAMIDRAPRISDNAVTGLLIAS</sequence>
<dbReference type="PANTHER" id="PTHR11082">
    <property type="entry name" value="TRNA-DIHYDROURIDINE SYNTHASE"/>
    <property type="match status" value="1"/>
</dbReference>
<keyword evidence="8" id="KW-0520">NAD</keyword>
<gene>
    <name evidence="20" type="ORF">PT974_08290</name>
</gene>
<keyword evidence="7" id="KW-0560">Oxidoreductase</keyword>
<evidence type="ECO:0000259" key="19">
    <source>
        <dbReference type="Pfam" id="PF01207"/>
    </source>
</evidence>
<dbReference type="PROSITE" id="PS01136">
    <property type="entry name" value="UPF0034"/>
    <property type="match status" value="1"/>
</dbReference>
<keyword evidence="5" id="KW-0819">tRNA processing</keyword>
<feature type="region of interest" description="Disordered" evidence="18">
    <location>
        <begin position="627"/>
        <end position="646"/>
    </location>
</feature>
<evidence type="ECO:0000256" key="18">
    <source>
        <dbReference type="SAM" id="MobiDB-lite"/>
    </source>
</evidence>
<feature type="compositionally biased region" description="Acidic residues" evidence="18">
    <location>
        <begin position="401"/>
        <end position="410"/>
    </location>
</feature>
<comment type="similarity">
    <text evidence="9">Belongs to the Dus family. Dus1 subfamily.</text>
</comment>
<evidence type="ECO:0000256" key="17">
    <source>
        <dbReference type="ARBA" id="ARBA00049467"/>
    </source>
</evidence>
<feature type="domain" description="DUS-like FMN-binding" evidence="19">
    <location>
        <begin position="99"/>
        <end position="341"/>
    </location>
</feature>
<feature type="region of interest" description="Disordered" evidence="18">
    <location>
        <begin position="393"/>
        <end position="430"/>
    </location>
</feature>
<dbReference type="InterPro" id="IPR035587">
    <property type="entry name" value="DUS-like_FMN-bd"/>
</dbReference>
<organism evidence="20 21">
    <name type="scientific">Cladobotryum mycophilum</name>
    <dbReference type="NCBI Taxonomy" id="491253"/>
    <lineage>
        <taxon>Eukaryota</taxon>
        <taxon>Fungi</taxon>
        <taxon>Dikarya</taxon>
        <taxon>Ascomycota</taxon>
        <taxon>Pezizomycotina</taxon>
        <taxon>Sordariomycetes</taxon>
        <taxon>Hypocreomycetidae</taxon>
        <taxon>Hypocreales</taxon>
        <taxon>Hypocreaceae</taxon>
        <taxon>Cladobotryum</taxon>
    </lineage>
</organism>
<comment type="caution">
    <text evidence="20">The sequence shown here is derived from an EMBL/GenBank/DDBJ whole genome shotgun (WGS) entry which is preliminary data.</text>
</comment>
<keyword evidence="3" id="KW-0288">FMN</keyword>
<dbReference type="PANTHER" id="PTHR11082:SF5">
    <property type="entry name" value="TRNA-DIHYDROURIDINE(16_17) SYNTHASE [NAD(P)(+)]-LIKE"/>
    <property type="match status" value="1"/>
</dbReference>
<evidence type="ECO:0000256" key="13">
    <source>
        <dbReference type="ARBA" id="ARBA00047652"/>
    </source>
</evidence>
<comment type="catalytic activity">
    <reaction evidence="17">
        <text>5,6-dihydrouridine(17) in tRNA + NADP(+) = uridine(17) in tRNA + NADPH + H(+)</text>
        <dbReference type="Rhea" id="RHEA:53368"/>
        <dbReference type="Rhea" id="RHEA-COMP:13541"/>
        <dbReference type="Rhea" id="RHEA-COMP:13542"/>
        <dbReference type="ChEBI" id="CHEBI:15378"/>
        <dbReference type="ChEBI" id="CHEBI:57783"/>
        <dbReference type="ChEBI" id="CHEBI:58349"/>
        <dbReference type="ChEBI" id="CHEBI:65315"/>
        <dbReference type="ChEBI" id="CHEBI:74443"/>
        <dbReference type="EC" id="1.3.1.88"/>
    </reaction>
    <physiologicalReaction direction="right-to-left" evidence="17">
        <dbReference type="Rhea" id="RHEA:53370"/>
    </physiologicalReaction>
</comment>
<evidence type="ECO:0000256" key="2">
    <source>
        <dbReference type="ARBA" id="ARBA00022630"/>
    </source>
</evidence>
<keyword evidence="21" id="KW-1185">Reference proteome</keyword>
<comment type="cofactor">
    <cofactor evidence="1">
        <name>FMN</name>
        <dbReference type="ChEBI" id="CHEBI:58210"/>
    </cofactor>
</comment>
<evidence type="ECO:0000256" key="5">
    <source>
        <dbReference type="ARBA" id="ARBA00022694"/>
    </source>
</evidence>
<evidence type="ECO:0000256" key="8">
    <source>
        <dbReference type="ARBA" id="ARBA00023027"/>
    </source>
</evidence>
<evidence type="ECO:0000256" key="1">
    <source>
        <dbReference type="ARBA" id="ARBA00001917"/>
    </source>
</evidence>
<comment type="catalytic activity">
    <reaction evidence="12">
        <text>5,6-dihydrouridine(17) in tRNA + NAD(+) = uridine(17) in tRNA + NADH + H(+)</text>
        <dbReference type="Rhea" id="RHEA:53372"/>
        <dbReference type="Rhea" id="RHEA-COMP:13541"/>
        <dbReference type="Rhea" id="RHEA-COMP:13542"/>
        <dbReference type="ChEBI" id="CHEBI:15378"/>
        <dbReference type="ChEBI" id="CHEBI:57540"/>
        <dbReference type="ChEBI" id="CHEBI:57945"/>
        <dbReference type="ChEBI" id="CHEBI:65315"/>
        <dbReference type="ChEBI" id="CHEBI:74443"/>
        <dbReference type="EC" id="1.3.1.88"/>
    </reaction>
    <physiologicalReaction direction="right-to-left" evidence="12">
        <dbReference type="Rhea" id="RHEA:53374"/>
    </physiologicalReaction>
</comment>
<keyword evidence="6" id="KW-0521">NADP</keyword>
<feature type="region of interest" description="Disordered" evidence="18">
    <location>
        <begin position="539"/>
        <end position="594"/>
    </location>
</feature>
<dbReference type="InterPro" id="IPR018517">
    <property type="entry name" value="tRNA_hU_synthase_CS"/>
</dbReference>
<dbReference type="CDD" id="cd02801">
    <property type="entry name" value="DUS_like_FMN"/>
    <property type="match status" value="1"/>
</dbReference>
<keyword evidence="2" id="KW-0285">Flavoprotein</keyword>
<evidence type="ECO:0000256" key="6">
    <source>
        <dbReference type="ARBA" id="ARBA00022857"/>
    </source>
</evidence>
<comment type="function">
    <text evidence="11">Catalyzes the synthesis of dihydrouridine, a modified base found in the D-loop of most tRNAs. Specifically modifies U47 in cytoplasmic tRNAs. Catalyzes the synthesis of dihydrouridine in some mRNAs, thereby affecting their translation.</text>
</comment>
<evidence type="ECO:0000256" key="4">
    <source>
        <dbReference type="ARBA" id="ARBA00022664"/>
    </source>
</evidence>
<reference evidence="20 21" key="1">
    <citation type="submission" date="2024-01" db="EMBL/GenBank/DDBJ databases">
        <title>Complete genome of Cladobotryum mycophilum ATHUM6906.</title>
        <authorList>
            <person name="Christinaki A.C."/>
            <person name="Myridakis A.I."/>
            <person name="Kouvelis V.N."/>
        </authorList>
    </citation>
    <scope>NUCLEOTIDE SEQUENCE [LARGE SCALE GENOMIC DNA]</scope>
    <source>
        <strain evidence="20 21">ATHUM6906</strain>
    </source>
</reference>
<dbReference type="Gene3D" id="3.20.20.70">
    <property type="entry name" value="Aldolase class I"/>
    <property type="match status" value="1"/>
</dbReference>
<evidence type="ECO:0000313" key="21">
    <source>
        <dbReference type="Proteomes" id="UP001338125"/>
    </source>
</evidence>
<dbReference type="EC" id="1.3.1.88" evidence="10"/>
<accession>A0ABR0SCX3</accession>
<comment type="catalytic activity">
    <reaction evidence="14">
        <text>a 5,6-dihydrouridine in mRNA + NAD(+) = a uridine in mRNA + NADH + H(+)</text>
        <dbReference type="Rhea" id="RHEA:69851"/>
        <dbReference type="Rhea" id="RHEA-COMP:14658"/>
        <dbReference type="Rhea" id="RHEA-COMP:17789"/>
        <dbReference type="ChEBI" id="CHEBI:15378"/>
        <dbReference type="ChEBI" id="CHEBI:57540"/>
        <dbReference type="ChEBI" id="CHEBI:57945"/>
        <dbReference type="ChEBI" id="CHEBI:65315"/>
        <dbReference type="ChEBI" id="CHEBI:74443"/>
    </reaction>
    <physiologicalReaction direction="right-to-left" evidence="14">
        <dbReference type="Rhea" id="RHEA:69853"/>
    </physiologicalReaction>
</comment>
<evidence type="ECO:0000313" key="20">
    <source>
        <dbReference type="EMBL" id="KAK5990027.1"/>
    </source>
</evidence>
<feature type="compositionally biased region" description="Basic and acidic residues" evidence="18">
    <location>
        <begin position="564"/>
        <end position="594"/>
    </location>
</feature>
<evidence type="ECO:0000256" key="16">
    <source>
        <dbReference type="ARBA" id="ARBA00049447"/>
    </source>
</evidence>
<comment type="catalytic activity">
    <reaction evidence="15">
        <text>5,6-dihydrouridine(16) in tRNA + NAD(+) = uridine(16) in tRNA + NADH + H(+)</text>
        <dbReference type="Rhea" id="RHEA:53380"/>
        <dbReference type="Rhea" id="RHEA-COMP:13543"/>
        <dbReference type="Rhea" id="RHEA-COMP:13544"/>
        <dbReference type="ChEBI" id="CHEBI:15378"/>
        <dbReference type="ChEBI" id="CHEBI:57540"/>
        <dbReference type="ChEBI" id="CHEBI:57945"/>
        <dbReference type="ChEBI" id="CHEBI:65315"/>
        <dbReference type="ChEBI" id="CHEBI:74443"/>
        <dbReference type="EC" id="1.3.1.88"/>
    </reaction>
    <physiologicalReaction direction="right-to-left" evidence="15">
        <dbReference type="Rhea" id="RHEA:53382"/>
    </physiologicalReaction>
</comment>
<evidence type="ECO:0000256" key="11">
    <source>
        <dbReference type="ARBA" id="ARBA00045934"/>
    </source>
</evidence>
<name>A0ABR0SCX3_9HYPO</name>
<comment type="catalytic activity">
    <reaction evidence="13">
        <text>5,6-dihydrouridine(16) in tRNA + NADP(+) = uridine(16) in tRNA + NADPH + H(+)</text>
        <dbReference type="Rhea" id="RHEA:53376"/>
        <dbReference type="Rhea" id="RHEA-COMP:13543"/>
        <dbReference type="Rhea" id="RHEA-COMP:13544"/>
        <dbReference type="ChEBI" id="CHEBI:15378"/>
        <dbReference type="ChEBI" id="CHEBI:57783"/>
        <dbReference type="ChEBI" id="CHEBI:58349"/>
        <dbReference type="ChEBI" id="CHEBI:65315"/>
        <dbReference type="ChEBI" id="CHEBI:74443"/>
        <dbReference type="EC" id="1.3.1.88"/>
    </reaction>
    <physiologicalReaction direction="right-to-left" evidence="13">
        <dbReference type="Rhea" id="RHEA:53378"/>
    </physiologicalReaction>
</comment>
<evidence type="ECO:0000256" key="15">
    <source>
        <dbReference type="ARBA" id="ARBA00048934"/>
    </source>
</evidence>
<evidence type="ECO:0000256" key="3">
    <source>
        <dbReference type="ARBA" id="ARBA00022643"/>
    </source>
</evidence>
<protein>
    <recommendedName>
        <fullName evidence="10">tRNA-dihydrouridine(16/17) synthase [NAD(P)(+)]</fullName>
        <ecNumber evidence="10">1.3.1.88</ecNumber>
    </recommendedName>
</protein>
<dbReference type="SUPFAM" id="SSF51395">
    <property type="entry name" value="FMN-linked oxidoreductases"/>
    <property type="match status" value="1"/>
</dbReference>
<evidence type="ECO:0000256" key="10">
    <source>
        <dbReference type="ARBA" id="ARBA00038890"/>
    </source>
</evidence>